<dbReference type="CDD" id="cd00093">
    <property type="entry name" value="HTH_XRE"/>
    <property type="match status" value="1"/>
</dbReference>
<evidence type="ECO:0000313" key="4">
    <source>
        <dbReference type="Proteomes" id="UP000297597"/>
    </source>
</evidence>
<dbReference type="InterPro" id="IPR001387">
    <property type="entry name" value="Cro/C1-type_HTH"/>
</dbReference>
<feature type="domain" description="HTH cro/C1-type" evidence="2">
    <location>
        <begin position="7"/>
        <end position="61"/>
    </location>
</feature>
<dbReference type="OrthoDB" id="1786861at2"/>
<dbReference type="InterPro" id="IPR010982">
    <property type="entry name" value="Lambda_DNA-bd_dom_sf"/>
</dbReference>
<evidence type="ECO:0000259" key="2">
    <source>
        <dbReference type="PROSITE" id="PS50943"/>
    </source>
</evidence>
<reference evidence="3 4" key="1">
    <citation type="journal article" date="2018" name="Environ. Microbiol.">
        <title>Novel energy conservation strategies and behaviour of Pelotomaculum schinkii driving syntrophic propionate catabolism.</title>
        <authorList>
            <person name="Hidalgo-Ahumada C.A.P."/>
            <person name="Nobu M.K."/>
            <person name="Narihiro T."/>
            <person name="Tamaki H."/>
            <person name="Liu W.T."/>
            <person name="Kamagata Y."/>
            <person name="Stams A.J.M."/>
            <person name="Imachi H."/>
            <person name="Sousa D.Z."/>
        </authorList>
    </citation>
    <scope>NUCLEOTIDE SEQUENCE [LARGE SCALE GENOMIC DNA]</scope>
    <source>
        <strain evidence="3 4">MGP</strain>
    </source>
</reference>
<dbReference type="SMART" id="SM00530">
    <property type="entry name" value="HTH_XRE"/>
    <property type="match status" value="1"/>
</dbReference>
<dbReference type="PANTHER" id="PTHR46558:SF11">
    <property type="entry name" value="HTH-TYPE TRANSCRIPTIONAL REGULATOR XRE"/>
    <property type="match status" value="1"/>
</dbReference>
<gene>
    <name evidence="3" type="primary">immR</name>
    <name evidence="3" type="ORF">Pmgp_00313</name>
</gene>
<evidence type="ECO:0000256" key="1">
    <source>
        <dbReference type="ARBA" id="ARBA00023125"/>
    </source>
</evidence>
<dbReference type="RefSeq" id="WP_134212204.1">
    <property type="nucleotide sequence ID" value="NZ_QFFZ01000002.1"/>
</dbReference>
<proteinExistence type="predicted"/>
<dbReference type="PANTHER" id="PTHR46558">
    <property type="entry name" value="TRACRIPTIONAL REGULATORY PROTEIN-RELATED-RELATED"/>
    <property type="match status" value="1"/>
</dbReference>
<dbReference type="PROSITE" id="PS50943">
    <property type="entry name" value="HTH_CROC1"/>
    <property type="match status" value="1"/>
</dbReference>
<dbReference type="EMBL" id="QFFZ01000002">
    <property type="protein sequence ID" value="TEB13419.1"/>
    <property type="molecule type" value="Genomic_DNA"/>
</dbReference>
<dbReference type="Pfam" id="PF01381">
    <property type="entry name" value="HTH_3"/>
    <property type="match status" value="1"/>
</dbReference>
<organism evidence="3 4">
    <name type="scientific">Pelotomaculum propionicicum</name>
    <dbReference type="NCBI Taxonomy" id="258475"/>
    <lineage>
        <taxon>Bacteria</taxon>
        <taxon>Bacillati</taxon>
        <taxon>Bacillota</taxon>
        <taxon>Clostridia</taxon>
        <taxon>Eubacteriales</taxon>
        <taxon>Desulfotomaculaceae</taxon>
        <taxon>Pelotomaculum</taxon>
    </lineage>
</organism>
<dbReference type="GO" id="GO:0003677">
    <property type="term" value="F:DNA binding"/>
    <property type="evidence" value="ECO:0007669"/>
    <property type="project" value="UniProtKB-KW"/>
</dbReference>
<keyword evidence="1" id="KW-0238">DNA-binding</keyword>
<keyword evidence="4" id="KW-1185">Reference proteome</keyword>
<accession>A0A4Y7RXH4</accession>
<protein>
    <submittedName>
        <fullName evidence="3">HTH-type transcriptional regulator ImmR</fullName>
    </submittedName>
</protein>
<dbReference type="Proteomes" id="UP000297597">
    <property type="component" value="Unassembled WGS sequence"/>
</dbReference>
<dbReference type="AlphaFoldDB" id="A0A4Y7RXH4"/>
<dbReference type="Gene3D" id="1.10.260.40">
    <property type="entry name" value="lambda repressor-like DNA-binding domains"/>
    <property type="match status" value="1"/>
</dbReference>
<dbReference type="SUPFAM" id="SSF47413">
    <property type="entry name" value="lambda repressor-like DNA-binding domains"/>
    <property type="match status" value="1"/>
</dbReference>
<evidence type="ECO:0000313" key="3">
    <source>
        <dbReference type="EMBL" id="TEB13419.1"/>
    </source>
</evidence>
<sequence>MNFSRRLISLREQAGLTQEQLARKLNISRSALSLWELGKREPNHSTLQLLAKFFNVSIDYLLGNSDNHRTQKENTLEQQWPEGVKVLRRAQTKLTLEKRKKMLRLIEAYIEDEENEAPKNKK</sequence>
<comment type="caution">
    <text evidence="3">The sequence shown here is derived from an EMBL/GenBank/DDBJ whole genome shotgun (WGS) entry which is preliminary data.</text>
</comment>
<name>A0A4Y7RXH4_9FIRM</name>